<sequence>MEGESQGEFRETDVSPKSPFDDFRSSSSSEGSEGSFTGHKSVDEIGLLGAKLRVLEEDSRAMKEVLVQSLEERAELISEITWRFGAICRRLNSPKSGEGCRGGSLSFEHLESEKEKRKYLVEESTETYAAGGSTPASARWSPMCS</sequence>
<evidence type="ECO:0000256" key="1">
    <source>
        <dbReference type="SAM" id="MobiDB-lite"/>
    </source>
</evidence>
<feature type="compositionally biased region" description="Low complexity" evidence="1">
    <location>
        <begin position="25"/>
        <end position="35"/>
    </location>
</feature>
<proteinExistence type="predicted"/>
<reference evidence="2" key="2">
    <citation type="submission" date="2023-06" db="EMBL/GenBank/DDBJ databases">
        <authorList>
            <person name="Ma L."/>
            <person name="Liu K.-W."/>
            <person name="Li Z."/>
            <person name="Hsiao Y.-Y."/>
            <person name="Qi Y."/>
            <person name="Fu T."/>
            <person name="Tang G."/>
            <person name="Zhang D."/>
            <person name="Sun W.-H."/>
            <person name="Liu D.-K."/>
            <person name="Li Y."/>
            <person name="Chen G.-Z."/>
            <person name="Liu X.-D."/>
            <person name="Liao X.-Y."/>
            <person name="Jiang Y.-T."/>
            <person name="Yu X."/>
            <person name="Hao Y."/>
            <person name="Huang J."/>
            <person name="Zhao X.-W."/>
            <person name="Ke S."/>
            <person name="Chen Y.-Y."/>
            <person name="Wu W.-L."/>
            <person name="Hsu J.-L."/>
            <person name="Lin Y.-F."/>
            <person name="Huang M.-D."/>
            <person name="Li C.-Y."/>
            <person name="Huang L."/>
            <person name="Wang Z.-W."/>
            <person name="Zhao X."/>
            <person name="Zhong W.-Y."/>
            <person name="Peng D.-H."/>
            <person name="Ahmad S."/>
            <person name="Lan S."/>
            <person name="Zhang J.-S."/>
            <person name="Tsai W.-C."/>
            <person name="Van De Peer Y."/>
            <person name="Liu Z.-J."/>
        </authorList>
    </citation>
    <scope>NUCLEOTIDE SEQUENCE</scope>
    <source>
        <strain evidence="2">CP</strain>
        <tissue evidence="2">Leaves</tissue>
    </source>
</reference>
<feature type="region of interest" description="Disordered" evidence="1">
    <location>
        <begin position="1"/>
        <end position="40"/>
    </location>
</feature>
<feature type="region of interest" description="Disordered" evidence="1">
    <location>
        <begin position="126"/>
        <end position="145"/>
    </location>
</feature>
<accession>A0AAV9CRM2</accession>
<evidence type="ECO:0000313" key="3">
    <source>
        <dbReference type="Proteomes" id="UP001180020"/>
    </source>
</evidence>
<reference evidence="2" key="1">
    <citation type="journal article" date="2023" name="Nat. Commun.">
        <title>Diploid and tetraploid genomes of Acorus and the evolution of monocots.</title>
        <authorList>
            <person name="Ma L."/>
            <person name="Liu K.W."/>
            <person name="Li Z."/>
            <person name="Hsiao Y.Y."/>
            <person name="Qi Y."/>
            <person name="Fu T."/>
            <person name="Tang G.D."/>
            <person name="Zhang D."/>
            <person name="Sun W.H."/>
            <person name="Liu D.K."/>
            <person name="Li Y."/>
            <person name="Chen G.Z."/>
            <person name="Liu X.D."/>
            <person name="Liao X.Y."/>
            <person name="Jiang Y.T."/>
            <person name="Yu X."/>
            <person name="Hao Y."/>
            <person name="Huang J."/>
            <person name="Zhao X.W."/>
            <person name="Ke S."/>
            <person name="Chen Y.Y."/>
            <person name="Wu W.L."/>
            <person name="Hsu J.L."/>
            <person name="Lin Y.F."/>
            <person name="Huang M.D."/>
            <person name="Li C.Y."/>
            <person name="Huang L."/>
            <person name="Wang Z.W."/>
            <person name="Zhao X."/>
            <person name="Zhong W.Y."/>
            <person name="Peng D.H."/>
            <person name="Ahmad S."/>
            <person name="Lan S."/>
            <person name="Zhang J.S."/>
            <person name="Tsai W.C."/>
            <person name="Van de Peer Y."/>
            <person name="Liu Z.J."/>
        </authorList>
    </citation>
    <scope>NUCLEOTIDE SEQUENCE</scope>
    <source>
        <strain evidence="2">CP</strain>
    </source>
</reference>
<comment type="caution">
    <text evidence="2">The sequence shown here is derived from an EMBL/GenBank/DDBJ whole genome shotgun (WGS) entry which is preliminary data.</text>
</comment>
<gene>
    <name evidence="2" type="ORF">QJS10_CPB17g02427</name>
</gene>
<protein>
    <submittedName>
        <fullName evidence="2">Uncharacterized protein</fullName>
    </submittedName>
</protein>
<feature type="compositionally biased region" description="Basic and acidic residues" evidence="1">
    <location>
        <begin position="7"/>
        <end position="24"/>
    </location>
</feature>
<evidence type="ECO:0000313" key="2">
    <source>
        <dbReference type="EMBL" id="KAK1291778.1"/>
    </source>
</evidence>
<name>A0AAV9CRM2_ACOCL</name>
<keyword evidence="3" id="KW-1185">Reference proteome</keyword>
<organism evidence="2 3">
    <name type="scientific">Acorus calamus</name>
    <name type="common">Sweet flag</name>
    <dbReference type="NCBI Taxonomy" id="4465"/>
    <lineage>
        <taxon>Eukaryota</taxon>
        <taxon>Viridiplantae</taxon>
        <taxon>Streptophyta</taxon>
        <taxon>Embryophyta</taxon>
        <taxon>Tracheophyta</taxon>
        <taxon>Spermatophyta</taxon>
        <taxon>Magnoliopsida</taxon>
        <taxon>Liliopsida</taxon>
        <taxon>Acoraceae</taxon>
        <taxon>Acorus</taxon>
    </lineage>
</organism>
<dbReference type="AlphaFoldDB" id="A0AAV9CRM2"/>
<dbReference type="EMBL" id="JAUJYO010000017">
    <property type="protein sequence ID" value="KAK1291778.1"/>
    <property type="molecule type" value="Genomic_DNA"/>
</dbReference>
<dbReference type="Proteomes" id="UP001180020">
    <property type="component" value="Unassembled WGS sequence"/>
</dbReference>